<dbReference type="PANTHER" id="PTHR33692:SF1">
    <property type="entry name" value="RIBOSOME MATURATION FACTOR RIMM"/>
    <property type="match status" value="1"/>
</dbReference>
<evidence type="ECO:0000259" key="7">
    <source>
        <dbReference type="Pfam" id="PF24986"/>
    </source>
</evidence>
<dbReference type="InterPro" id="IPR036976">
    <property type="entry name" value="RimM_N_sf"/>
</dbReference>
<dbReference type="GO" id="GO:0043022">
    <property type="term" value="F:ribosome binding"/>
    <property type="evidence" value="ECO:0007669"/>
    <property type="project" value="InterPro"/>
</dbReference>
<dbReference type="RefSeq" id="WP_210510171.1">
    <property type="nucleotide sequence ID" value="NZ_JAFIDN010000002.1"/>
</dbReference>
<organism evidence="8 9">
    <name type="scientific">Natronogracilivirga saccharolytica</name>
    <dbReference type="NCBI Taxonomy" id="2812953"/>
    <lineage>
        <taxon>Bacteria</taxon>
        <taxon>Pseudomonadati</taxon>
        <taxon>Balneolota</taxon>
        <taxon>Balneolia</taxon>
        <taxon>Balneolales</taxon>
        <taxon>Cyclonatronaceae</taxon>
        <taxon>Natronogracilivirga</taxon>
    </lineage>
</organism>
<dbReference type="InterPro" id="IPR009000">
    <property type="entry name" value="Transl_B-barrel_sf"/>
</dbReference>
<comment type="function">
    <text evidence="5">An accessory protein needed during the final step in the assembly of 30S ribosomal subunit, possibly for assembly of the head region. Essential for efficient processing of 16S rRNA. May be needed both before and after RbfA during the maturation of 16S rRNA. It has affinity for free ribosomal 30S subunits but not for 70S ribosomes.</text>
</comment>
<proteinExistence type="inferred from homology"/>
<feature type="domain" description="Ribosome maturation factor RimM PRC barrel" evidence="7">
    <location>
        <begin position="108"/>
        <end position="163"/>
    </location>
</feature>
<evidence type="ECO:0000259" key="6">
    <source>
        <dbReference type="Pfam" id="PF01782"/>
    </source>
</evidence>
<evidence type="ECO:0000256" key="3">
    <source>
        <dbReference type="ARBA" id="ARBA00022552"/>
    </source>
</evidence>
<dbReference type="GO" id="GO:0005840">
    <property type="term" value="C:ribosome"/>
    <property type="evidence" value="ECO:0007669"/>
    <property type="project" value="InterPro"/>
</dbReference>
<evidence type="ECO:0000313" key="8">
    <source>
        <dbReference type="EMBL" id="MBP3191552.1"/>
    </source>
</evidence>
<dbReference type="Gene3D" id="2.30.30.240">
    <property type="entry name" value="PRC-barrel domain"/>
    <property type="match status" value="1"/>
</dbReference>
<dbReference type="Pfam" id="PF01782">
    <property type="entry name" value="RimM"/>
    <property type="match status" value="1"/>
</dbReference>
<dbReference type="Pfam" id="PF24986">
    <property type="entry name" value="PRC_RimM"/>
    <property type="match status" value="1"/>
</dbReference>
<keyword evidence="9" id="KW-1185">Reference proteome</keyword>
<evidence type="ECO:0000256" key="1">
    <source>
        <dbReference type="ARBA" id="ARBA00022490"/>
    </source>
</evidence>
<dbReference type="AlphaFoldDB" id="A0A8J7UUJ0"/>
<evidence type="ECO:0000313" key="9">
    <source>
        <dbReference type="Proteomes" id="UP000673975"/>
    </source>
</evidence>
<dbReference type="InterPro" id="IPR002676">
    <property type="entry name" value="RimM_N"/>
</dbReference>
<dbReference type="Proteomes" id="UP000673975">
    <property type="component" value="Unassembled WGS sequence"/>
</dbReference>
<dbReference type="GO" id="GO:0006364">
    <property type="term" value="P:rRNA processing"/>
    <property type="evidence" value="ECO:0007669"/>
    <property type="project" value="UniProtKB-UniRule"/>
</dbReference>
<evidence type="ECO:0000256" key="2">
    <source>
        <dbReference type="ARBA" id="ARBA00022517"/>
    </source>
</evidence>
<comment type="caution">
    <text evidence="8">The sequence shown here is derived from an EMBL/GenBank/DDBJ whole genome shotgun (WGS) entry which is preliminary data.</text>
</comment>
<keyword evidence="1 5" id="KW-0963">Cytoplasm</keyword>
<dbReference type="InterPro" id="IPR056792">
    <property type="entry name" value="PRC_RimM"/>
</dbReference>
<evidence type="ECO:0000256" key="5">
    <source>
        <dbReference type="HAMAP-Rule" id="MF_00014"/>
    </source>
</evidence>
<comment type="subcellular location">
    <subcellularLocation>
        <location evidence="5">Cytoplasm</location>
    </subcellularLocation>
</comment>
<sequence>MIKKTPPGLSELGKVVKAQGTRGGLLIEVFNPASVNELPELVYIRYPDKQWVPYRLSDVREHKSRSRNLFFVILEGISSRTEAESLRDLTLMTDQPVSAIEDEESSVAGYNVLRSDGSHIGVVSDILETPAYDILVIQAGEKQVLIPWVDQYVTDCDHTEEQVMTKNTLDLESLA</sequence>
<comment type="similarity">
    <text evidence="5">Belongs to the RimM family.</text>
</comment>
<dbReference type="GO" id="GO:0005737">
    <property type="term" value="C:cytoplasm"/>
    <property type="evidence" value="ECO:0007669"/>
    <property type="project" value="UniProtKB-SubCell"/>
</dbReference>
<reference evidence="8" key="1">
    <citation type="submission" date="2021-02" db="EMBL/GenBank/DDBJ databases">
        <title>Natronogracilivirga saccharolytica gen. nov. sp. nov. a new anaerobic, haloalkiliphilic carbohydrate-fermenting bacterium from soda lake and proposing of Cyclonatronumiaceae fam. nov. in the phylum Balneolaeota.</title>
        <authorList>
            <person name="Zhilina T.N."/>
            <person name="Sorokin D.Y."/>
            <person name="Zavarzina D.G."/>
            <person name="Toshchakov S.V."/>
            <person name="Kublanov I.V."/>
        </authorList>
    </citation>
    <scope>NUCLEOTIDE SEQUENCE</scope>
    <source>
        <strain evidence="8">Z-1702</strain>
    </source>
</reference>
<dbReference type="GO" id="GO:0042274">
    <property type="term" value="P:ribosomal small subunit biogenesis"/>
    <property type="evidence" value="ECO:0007669"/>
    <property type="project" value="UniProtKB-UniRule"/>
</dbReference>
<name>A0A8J7UUJ0_9BACT</name>
<dbReference type="SUPFAM" id="SSF50346">
    <property type="entry name" value="PRC-barrel domain"/>
    <property type="match status" value="1"/>
</dbReference>
<keyword evidence="3 5" id="KW-0698">rRNA processing</keyword>
<dbReference type="EMBL" id="JAFIDN010000002">
    <property type="protein sequence ID" value="MBP3191552.1"/>
    <property type="molecule type" value="Genomic_DNA"/>
</dbReference>
<comment type="subunit">
    <text evidence="5">Binds ribosomal protein uS19.</text>
</comment>
<dbReference type="InterPro" id="IPR011961">
    <property type="entry name" value="RimM"/>
</dbReference>
<comment type="domain">
    <text evidence="5">The PRC barrel domain binds ribosomal protein uS19.</text>
</comment>
<feature type="domain" description="RimM N-terminal" evidence="6">
    <location>
        <begin position="12"/>
        <end position="93"/>
    </location>
</feature>
<dbReference type="InterPro" id="IPR011033">
    <property type="entry name" value="PRC_barrel-like_sf"/>
</dbReference>
<keyword evidence="2 5" id="KW-0690">Ribosome biogenesis</keyword>
<evidence type="ECO:0000256" key="4">
    <source>
        <dbReference type="ARBA" id="ARBA00023186"/>
    </source>
</evidence>
<keyword evidence="4 5" id="KW-0143">Chaperone</keyword>
<protein>
    <recommendedName>
        <fullName evidence="5">Ribosome maturation factor RimM</fullName>
    </recommendedName>
</protein>
<dbReference type="Gene3D" id="2.40.30.60">
    <property type="entry name" value="RimM"/>
    <property type="match status" value="1"/>
</dbReference>
<dbReference type="PANTHER" id="PTHR33692">
    <property type="entry name" value="RIBOSOME MATURATION FACTOR RIMM"/>
    <property type="match status" value="1"/>
</dbReference>
<dbReference type="NCBIfam" id="TIGR02273">
    <property type="entry name" value="16S_RimM"/>
    <property type="match status" value="1"/>
</dbReference>
<gene>
    <name evidence="5 8" type="primary">rimM</name>
    <name evidence="8" type="ORF">NATSA_02630</name>
</gene>
<dbReference type="SUPFAM" id="SSF50447">
    <property type="entry name" value="Translation proteins"/>
    <property type="match status" value="1"/>
</dbReference>
<accession>A0A8J7UUJ0</accession>
<dbReference type="HAMAP" id="MF_00014">
    <property type="entry name" value="Ribosome_mat_RimM"/>
    <property type="match status" value="1"/>
</dbReference>